<gene>
    <name evidence="1" type="ORF">LACBIDRAFT_302112</name>
</gene>
<dbReference type="EMBL" id="DS547110">
    <property type="protein sequence ID" value="EDR05946.1"/>
    <property type="molecule type" value="Genomic_DNA"/>
</dbReference>
<reference evidence="1 2" key="1">
    <citation type="journal article" date="2008" name="Nature">
        <title>The genome of Laccaria bicolor provides insights into mycorrhizal symbiosis.</title>
        <authorList>
            <person name="Martin F."/>
            <person name="Aerts A."/>
            <person name="Ahren D."/>
            <person name="Brun A."/>
            <person name="Danchin E.G.J."/>
            <person name="Duchaussoy F."/>
            <person name="Gibon J."/>
            <person name="Kohler A."/>
            <person name="Lindquist E."/>
            <person name="Pereda V."/>
            <person name="Salamov A."/>
            <person name="Shapiro H.J."/>
            <person name="Wuyts J."/>
            <person name="Blaudez D."/>
            <person name="Buee M."/>
            <person name="Brokstein P."/>
            <person name="Canbaeck B."/>
            <person name="Cohen D."/>
            <person name="Courty P.E."/>
            <person name="Coutinho P.M."/>
            <person name="Delaruelle C."/>
            <person name="Detter J.C."/>
            <person name="Deveau A."/>
            <person name="DiFazio S."/>
            <person name="Duplessis S."/>
            <person name="Fraissinet-Tachet L."/>
            <person name="Lucic E."/>
            <person name="Frey-Klett P."/>
            <person name="Fourrey C."/>
            <person name="Feussner I."/>
            <person name="Gay G."/>
            <person name="Grimwood J."/>
            <person name="Hoegger P.J."/>
            <person name="Jain P."/>
            <person name="Kilaru S."/>
            <person name="Labbe J."/>
            <person name="Lin Y.C."/>
            <person name="Legue V."/>
            <person name="Le Tacon F."/>
            <person name="Marmeisse R."/>
            <person name="Melayah D."/>
            <person name="Montanini B."/>
            <person name="Muratet M."/>
            <person name="Nehls U."/>
            <person name="Niculita-Hirzel H."/>
            <person name="Oudot-Le Secq M.P."/>
            <person name="Peter M."/>
            <person name="Quesneville H."/>
            <person name="Rajashekar B."/>
            <person name="Reich M."/>
            <person name="Rouhier N."/>
            <person name="Schmutz J."/>
            <person name="Yin T."/>
            <person name="Chalot M."/>
            <person name="Henrissat B."/>
            <person name="Kuees U."/>
            <person name="Lucas S."/>
            <person name="Van de Peer Y."/>
            <person name="Podila G.K."/>
            <person name="Polle A."/>
            <person name="Pukkila P.J."/>
            <person name="Richardson P.M."/>
            <person name="Rouze P."/>
            <person name="Sanders I.R."/>
            <person name="Stajich J.E."/>
            <person name="Tunlid A."/>
            <person name="Tuskan G."/>
            <person name="Grigoriev I.V."/>
        </authorList>
    </citation>
    <scope>NUCLEOTIDE SEQUENCE [LARGE SCALE GENOMIC DNA]</scope>
    <source>
        <strain evidence="2">S238N-H82 / ATCC MYA-4686</strain>
    </source>
</reference>
<dbReference type="HOGENOM" id="CLU_1855607_0_0_1"/>
<evidence type="ECO:0000313" key="1">
    <source>
        <dbReference type="EMBL" id="EDR05946.1"/>
    </source>
</evidence>
<evidence type="ECO:0000313" key="2">
    <source>
        <dbReference type="Proteomes" id="UP000001194"/>
    </source>
</evidence>
<dbReference type="InParanoid" id="B0DH39"/>
<proteinExistence type="predicted"/>
<dbReference type="GeneID" id="6078954"/>
<dbReference type="Proteomes" id="UP000001194">
    <property type="component" value="Unassembled WGS sequence"/>
</dbReference>
<sequence length="138" mass="15427">MFDILLHLPPSWSSTWRARPKPTLVAATEAEDRLHAPSDSGCPFPSLTSFYCLRFGAFHAVPFDLGAQRSFYCNFTFVRYSFPLICPPISSFHLSCSSPTLPQQSTLSLTCSFKVFARTGERHPQDPLSSLFGESYVP</sequence>
<name>B0DH39_LACBS</name>
<dbReference type="AlphaFoldDB" id="B0DH39"/>
<keyword evidence="2" id="KW-1185">Reference proteome</keyword>
<protein>
    <submittedName>
        <fullName evidence="1">Predicted protein</fullName>
    </submittedName>
</protein>
<accession>B0DH39</accession>
<dbReference type="KEGG" id="lbc:LACBIDRAFT_302112"/>
<organism evidence="2">
    <name type="scientific">Laccaria bicolor (strain S238N-H82 / ATCC MYA-4686)</name>
    <name type="common">Bicoloured deceiver</name>
    <name type="synonym">Laccaria laccata var. bicolor</name>
    <dbReference type="NCBI Taxonomy" id="486041"/>
    <lineage>
        <taxon>Eukaryota</taxon>
        <taxon>Fungi</taxon>
        <taxon>Dikarya</taxon>
        <taxon>Basidiomycota</taxon>
        <taxon>Agaricomycotina</taxon>
        <taxon>Agaricomycetes</taxon>
        <taxon>Agaricomycetidae</taxon>
        <taxon>Agaricales</taxon>
        <taxon>Agaricineae</taxon>
        <taxon>Hydnangiaceae</taxon>
        <taxon>Laccaria</taxon>
    </lineage>
</organism>
<dbReference type="RefSeq" id="XP_001883234.1">
    <property type="nucleotide sequence ID" value="XM_001883199.1"/>
</dbReference>